<keyword evidence="4 5" id="KW-0472">Membrane</keyword>
<organism evidence="6 7">
    <name type="scientific">Larsenimonas suaedae</name>
    <dbReference type="NCBI Taxonomy" id="1851019"/>
    <lineage>
        <taxon>Bacteria</taxon>
        <taxon>Pseudomonadati</taxon>
        <taxon>Pseudomonadota</taxon>
        <taxon>Gammaproteobacteria</taxon>
        <taxon>Oceanospirillales</taxon>
        <taxon>Halomonadaceae</taxon>
        <taxon>Larsenimonas</taxon>
    </lineage>
</organism>
<evidence type="ECO:0000256" key="5">
    <source>
        <dbReference type="SAM" id="Phobius"/>
    </source>
</evidence>
<name>A0ABU1GW67_9GAMM</name>
<evidence type="ECO:0000313" key="7">
    <source>
        <dbReference type="Proteomes" id="UP001269375"/>
    </source>
</evidence>
<dbReference type="Proteomes" id="UP001269375">
    <property type="component" value="Unassembled WGS sequence"/>
</dbReference>
<accession>A0ABU1GW67</accession>
<evidence type="ECO:0000256" key="3">
    <source>
        <dbReference type="ARBA" id="ARBA00022989"/>
    </source>
</evidence>
<evidence type="ECO:0000256" key="1">
    <source>
        <dbReference type="ARBA" id="ARBA00004370"/>
    </source>
</evidence>
<feature type="transmembrane region" description="Helical" evidence="5">
    <location>
        <begin position="58"/>
        <end position="75"/>
    </location>
</feature>
<dbReference type="RefSeq" id="WP_251595252.1">
    <property type="nucleotide sequence ID" value="NZ_JAMLJI010000004.1"/>
</dbReference>
<keyword evidence="2 5" id="KW-0812">Transmembrane</keyword>
<sequence>MELHLLGWTLILAVVQILLPAMWRNRETGVEYNAGPRDKEGPPMGKVTGRLFRAQRNLFETLPLFIAAVLIVHITHQEGAMTLWGCWLYLLARIVYVPLYALGIPWVRSLVYMVSMFGLLLLLLAVVF</sequence>
<comment type="subcellular location">
    <subcellularLocation>
        <location evidence="1">Membrane</location>
    </subcellularLocation>
</comment>
<proteinExistence type="predicted"/>
<evidence type="ECO:0000256" key="2">
    <source>
        <dbReference type="ARBA" id="ARBA00022692"/>
    </source>
</evidence>
<keyword evidence="3 5" id="KW-1133">Transmembrane helix</keyword>
<evidence type="ECO:0000256" key="4">
    <source>
        <dbReference type="ARBA" id="ARBA00023136"/>
    </source>
</evidence>
<comment type="caution">
    <text evidence="6">The sequence shown here is derived from an EMBL/GenBank/DDBJ whole genome shotgun (WGS) entry which is preliminary data.</text>
</comment>
<dbReference type="Pfam" id="PF01124">
    <property type="entry name" value="MAPEG"/>
    <property type="match status" value="1"/>
</dbReference>
<dbReference type="SUPFAM" id="SSF161084">
    <property type="entry name" value="MAPEG domain-like"/>
    <property type="match status" value="1"/>
</dbReference>
<dbReference type="Gene3D" id="1.20.120.550">
    <property type="entry name" value="Membrane associated eicosanoid/glutathione metabolism-like domain"/>
    <property type="match status" value="1"/>
</dbReference>
<dbReference type="PANTHER" id="PTHR35371:SF1">
    <property type="entry name" value="BLR7753 PROTEIN"/>
    <property type="match status" value="1"/>
</dbReference>
<dbReference type="PANTHER" id="PTHR35371">
    <property type="entry name" value="INNER MEMBRANE PROTEIN"/>
    <property type="match status" value="1"/>
</dbReference>
<protein>
    <submittedName>
        <fullName evidence="6">MAPEG family protein</fullName>
    </submittedName>
</protein>
<feature type="transmembrane region" description="Helical" evidence="5">
    <location>
        <begin position="6"/>
        <end position="23"/>
    </location>
</feature>
<feature type="transmembrane region" description="Helical" evidence="5">
    <location>
        <begin position="81"/>
        <end position="102"/>
    </location>
</feature>
<keyword evidence="7" id="KW-1185">Reference proteome</keyword>
<feature type="transmembrane region" description="Helical" evidence="5">
    <location>
        <begin position="109"/>
        <end position="127"/>
    </location>
</feature>
<reference evidence="6 7" key="1">
    <citation type="submission" date="2023-04" db="EMBL/GenBank/DDBJ databases">
        <title>A long-awaited taxogenomic arrangement of the family Halomonadaceae.</title>
        <authorList>
            <person name="De La Haba R."/>
            <person name="Chuvochina M."/>
            <person name="Wittouck S."/>
            <person name="Arahal D.R."/>
            <person name="Sanchez-Porro C."/>
            <person name="Hugenholtz P."/>
            <person name="Ventosa A."/>
        </authorList>
    </citation>
    <scope>NUCLEOTIDE SEQUENCE [LARGE SCALE GENOMIC DNA]</scope>
    <source>
        <strain evidence="6 7">DSM 22428</strain>
    </source>
</reference>
<dbReference type="EMBL" id="JARWAO010000004">
    <property type="protein sequence ID" value="MDR5896296.1"/>
    <property type="molecule type" value="Genomic_DNA"/>
</dbReference>
<gene>
    <name evidence="6" type="ORF">QC825_09445</name>
</gene>
<dbReference type="InterPro" id="IPR001129">
    <property type="entry name" value="Membr-assoc_MAPEG"/>
</dbReference>
<evidence type="ECO:0000313" key="6">
    <source>
        <dbReference type="EMBL" id="MDR5896296.1"/>
    </source>
</evidence>
<dbReference type="InterPro" id="IPR023352">
    <property type="entry name" value="MAPEG-like_dom_sf"/>
</dbReference>